<dbReference type="EMBL" id="CACSLK010013932">
    <property type="protein sequence ID" value="CAA0815943.1"/>
    <property type="molecule type" value="Genomic_DNA"/>
</dbReference>
<evidence type="ECO:0000313" key="2">
    <source>
        <dbReference type="EMBL" id="CAA0815943.1"/>
    </source>
</evidence>
<protein>
    <submittedName>
        <fullName evidence="2">Uncharacterized protein</fullName>
    </submittedName>
</protein>
<keyword evidence="1" id="KW-0472">Membrane</keyword>
<gene>
    <name evidence="2" type="ORF">SHERM_15811</name>
</gene>
<dbReference type="PANTHER" id="PTHR36785">
    <property type="entry name" value="OS05G0502500 PROTEIN"/>
    <property type="match status" value="1"/>
</dbReference>
<reference evidence="2" key="1">
    <citation type="submission" date="2019-12" db="EMBL/GenBank/DDBJ databases">
        <authorList>
            <person name="Scholes J."/>
        </authorList>
    </citation>
    <scope>NUCLEOTIDE SEQUENCE</scope>
</reference>
<proteinExistence type="predicted"/>
<dbReference type="Proteomes" id="UP001153555">
    <property type="component" value="Unassembled WGS sequence"/>
</dbReference>
<dbReference type="PANTHER" id="PTHR36785:SF1">
    <property type="entry name" value="OS05G0502500 PROTEIN"/>
    <property type="match status" value="1"/>
</dbReference>
<comment type="caution">
    <text evidence="2">The sequence shown here is derived from an EMBL/GenBank/DDBJ whole genome shotgun (WGS) entry which is preliminary data.</text>
</comment>
<feature type="transmembrane region" description="Helical" evidence="1">
    <location>
        <begin position="122"/>
        <end position="143"/>
    </location>
</feature>
<dbReference type="OrthoDB" id="1935723at2759"/>
<sequence>MPAVVQFSTTFSPLLPLHRHNNDSTKKHSTYFIKSAKPINYYTHSRAKLEYLRKYRFWAAAWRDKLSFSGLGRGKNGIILSRGRRVVLVKSNNGLKGFGGGGGGAGGGGGGGGKIDGETARVLGNLALAIFLTYLTMNGQLGWLLDAVVSIWLIAVLVPIVGIGALVWWTSRVIVHSNCPNCGNEFQVFKSLNDEVKLCPFCSQPFSVEGDKFVRDPVTFSNESTTFDQEFNKFSPRTKKGKKSPGSVVDVEAKIRDAD</sequence>
<organism evidence="2 3">
    <name type="scientific">Striga hermonthica</name>
    <name type="common">Purple witchweed</name>
    <name type="synonym">Buchnera hermonthica</name>
    <dbReference type="NCBI Taxonomy" id="68872"/>
    <lineage>
        <taxon>Eukaryota</taxon>
        <taxon>Viridiplantae</taxon>
        <taxon>Streptophyta</taxon>
        <taxon>Embryophyta</taxon>
        <taxon>Tracheophyta</taxon>
        <taxon>Spermatophyta</taxon>
        <taxon>Magnoliopsida</taxon>
        <taxon>eudicotyledons</taxon>
        <taxon>Gunneridae</taxon>
        <taxon>Pentapetalae</taxon>
        <taxon>asterids</taxon>
        <taxon>lamiids</taxon>
        <taxon>Lamiales</taxon>
        <taxon>Orobanchaceae</taxon>
        <taxon>Buchnereae</taxon>
        <taxon>Striga</taxon>
    </lineage>
</organism>
<keyword evidence="1" id="KW-1133">Transmembrane helix</keyword>
<evidence type="ECO:0000313" key="3">
    <source>
        <dbReference type="Proteomes" id="UP001153555"/>
    </source>
</evidence>
<accession>A0A9N7R7Y5</accession>
<keyword evidence="3" id="KW-1185">Reference proteome</keyword>
<dbReference type="AlphaFoldDB" id="A0A9N7R7Y5"/>
<keyword evidence="1" id="KW-0812">Transmembrane</keyword>
<feature type="transmembrane region" description="Helical" evidence="1">
    <location>
        <begin position="149"/>
        <end position="169"/>
    </location>
</feature>
<name>A0A9N7R7Y5_STRHE</name>
<evidence type="ECO:0000256" key="1">
    <source>
        <dbReference type="SAM" id="Phobius"/>
    </source>
</evidence>